<sequence length="118" mass="13033">MARDSLLPEADCDVLFCVSSTSYGSSFNHPVLPLPKSHLQAFPSRLLYNNLHEEQRGSRAATVGNQPRTIAEAQRQRRRAKWIVKSICTGSRQSQCRPASATGPQSFTCGLEIRSSTL</sequence>
<protein>
    <submittedName>
        <fullName evidence="1">BZ3500_MvSof-1268-A1-R1_Chr2-1g04150 protein</fullName>
    </submittedName>
</protein>
<proteinExistence type="predicted"/>
<accession>A0A2X0KFA2</accession>
<organism evidence="1 2">
    <name type="scientific">Microbotryum saponariae</name>
    <dbReference type="NCBI Taxonomy" id="289078"/>
    <lineage>
        <taxon>Eukaryota</taxon>
        <taxon>Fungi</taxon>
        <taxon>Dikarya</taxon>
        <taxon>Basidiomycota</taxon>
        <taxon>Pucciniomycotina</taxon>
        <taxon>Microbotryomycetes</taxon>
        <taxon>Microbotryales</taxon>
        <taxon>Microbotryaceae</taxon>
        <taxon>Microbotryum</taxon>
    </lineage>
</organism>
<evidence type="ECO:0000313" key="2">
    <source>
        <dbReference type="Proteomes" id="UP000249723"/>
    </source>
</evidence>
<evidence type="ECO:0000313" key="1">
    <source>
        <dbReference type="EMBL" id="SCZ88043.1"/>
    </source>
</evidence>
<dbReference type="EMBL" id="FMWP01000012">
    <property type="protein sequence ID" value="SCZ88043.1"/>
    <property type="molecule type" value="Genomic_DNA"/>
</dbReference>
<name>A0A2X0KFA2_9BASI</name>
<gene>
    <name evidence="1" type="ORF">BZ3500_MVSOF-1268-A1-R1_CHR2-1G04150</name>
</gene>
<dbReference type="AlphaFoldDB" id="A0A2X0KFA2"/>
<dbReference type="Proteomes" id="UP000249723">
    <property type="component" value="Unassembled WGS sequence"/>
</dbReference>
<keyword evidence="2" id="KW-1185">Reference proteome</keyword>
<reference evidence="2" key="1">
    <citation type="submission" date="2016-10" db="EMBL/GenBank/DDBJ databases">
        <authorList>
            <person name="Jeantristanb JTB J.-T."/>
            <person name="Ricardo R."/>
        </authorList>
    </citation>
    <scope>NUCLEOTIDE SEQUENCE [LARGE SCALE GENOMIC DNA]</scope>
</reference>